<evidence type="ECO:0000256" key="1">
    <source>
        <dbReference type="ARBA" id="ARBA00022729"/>
    </source>
</evidence>
<evidence type="ECO:0000313" key="4">
    <source>
        <dbReference type="Proteomes" id="UP000199515"/>
    </source>
</evidence>
<dbReference type="Proteomes" id="UP000199515">
    <property type="component" value="Unassembled WGS sequence"/>
</dbReference>
<sequence length="141" mass="14507">MRSRCTVAGVAVALLTLSAPAAFAAPYAGNLGTGTFKGKATFTDYVPDFDQVACAKSKNLPKLPKQNIAGLNLPQYGDQNASSVNCGVVVLVTGPKGSVKVQIVDVNTDGKKGDLNLDKAAFAKIGAINNGIEKISWAVAP</sequence>
<organism evidence="3 4">
    <name type="scientific">Amycolatopsis xylanica</name>
    <dbReference type="NCBI Taxonomy" id="589385"/>
    <lineage>
        <taxon>Bacteria</taxon>
        <taxon>Bacillati</taxon>
        <taxon>Actinomycetota</taxon>
        <taxon>Actinomycetes</taxon>
        <taxon>Pseudonocardiales</taxon>
        <taxon>Pseudonocardiaceae</taxon>
        <taxon>Amycolatopsis</taxon>
    </lineage>
</organism>
<keyword evidence="4" id="KW-1185">Reference proteome</keyword>
<dbReference type="STRING" id="589385.SAMN05421504_10897"/>
<feature type="signal peptide" evidence="2">
    <location>
        <begin position="1"/>
        <end position="24"/>
    </location>
</feature>
<dbReference type="InterPro" id="IPR036908">
    <property type="entry name" value="RlpA-like_sf"/>
</dbReference>
<name>A0A1H3P9T1_9PSEU</name>
<dbReference type="RefSeq" id="WP_091295362.1">
    <property type="nucleotide sequence ID" value="NZ_FNON01000008.1"/>
</dbReference>
<dbReference type="OrthoDB" id="5499927at2"/>
<dbReference type="PANTHER" id="PTHR31836:SF21">
    <property type="entry name" value="EXPANSIN-LIKE PROTEIN 7"/>
    <property type="match status" value="1"/>
</dbReference>
<protein>
    <recommendedName>
        <fullName evidence="5">Rare lipoprotein A (RlpA)-like double-psi beta-barrel</fullName>
    </recommendedName>
</protein>
<proteinExistence type="predicted"/>
<gene>
    <name evidence="3" type="ORF">SAMN05421504_10897</name>
</gene>
<reference evidence="3 4" key="1">
    <citation type="submission" date="2016-10" db="EMBL/GenBank/DDBJ databases">
        <authorList>
            <person name="de Groot N.N."/>
        </authorList>
    </citation>
    <scope>NUCLEOTIDE SEQUENCE [LARGE SCALE GENOMIC DNA]</scope>
    <source>
        <strain evidence="3 4">CPCC 202699</strain>
    </source>
</reference>
<dbReference type="Gene3D" id="2.40.40.10">
    <property type="entry name" value="RlpA-like domain"/>
    <property type="match status" value="1"/>
</dbReference>
<dbReference type="PANTHER" id="PTHR31836">
    <property type="match status" value="1"/>
</dbReference>
<keyword evidence="1 2" id="KW-0732">Signal</keyword>
<dbReference type="SUPFAM" id="SSF50685">
    <property type="entry name" value="Barwin-like endoglucanases"/>
    <property type="match status" value="1"/>
</dbReference>
<dbReference type="EMBL" id="FNON01000008">
    <property type="protein sequence ID" value="SDY97876.1"/>
    <property type="molecule type" value="Genomic_DNA"/>
</dbReference>
<dbReference type="InterPro" id="IPR051477">
    <property type="entry name" value="Expansin_CellWall"/>
</dbReference>
<evidence type="ECO:0008006" key="5">
    <source>
        <dbReference type="Google" id="ProtNLM"/>
    </source>
</evidence>
<dbReference type="AlphaFoldDB" id="A0A1H3P9T1"/>
<feature type="chain" id="PRO_5011479175" description="Rare lipoprotein A (RlpA)-like double-psi beta-barrel" evidence="2">
    <location>
        <begin position="25"/>
        <end position="141"/>
    </location>
</feature>
<evidence type="ECO:0000256" key="2">
    <source>
        <dbReference type="SAM" id="SignalP"/>
    </source>
</evidence>
<evidence type="ECO:0000313" key="3">
    <source>
        <dbReference type="EMBL" id="SDY97876.1"/>
    </source>
</evidence>
<accession>A0A1H3P9T1</accession>